<evidence type="ECO:0000256" key="2">
    <source>
        <dbReference type="SAM" id="MobiDB-lite"/>
    </source>
</evidence>
<dbReference type="EMBL" id="FOMW01000005">
    <property type="protein sequence ID" value="SFE11220.1"/>
    <property type="molecule type" value="Genomic_DNA"/>
</dbReference>
<name>A0A1I1Y0C7_9RHOB</name>
<dbReference type="CDD" id="cd01130">
    <property type="entry name" value="VirB11-like_ATPase"/>
    <property type="match status" value="1"/>
</dbReference>
<evidence type="ECO:0000313" key="4">
    <source>
        <dbReference type="EMBL" id="SFE11220.1"/>
    </source>
</evidence>
<dbReference type="Pfam" id="PF00437">
    <property type="entry name" value="T2SSE"/>
    <property type="match status" value="1"/>
</dbReference>
<dbReference type="Gene3D" id="3.30.450.380">
    <property type="match status" value="1"/>
</dbReference>
<dbReference type="AlphaFoldDB" id="A0A1I1Y0C7"/>
<feature type="domain" description="Bacterial type II secretion system protein E" evidence="3">
    <location>
        <begin position="125"/>
        <end position="423"/>
    </location>
</feature>
<evidence type="ECO:0000256" key="1">
    <source>
        <dbReference type="ARBA" id="ARBA00006611"/>
    </source>
</evidence>
<dbReference type="PANTHER" id="PTHR30486:SF15">
    <property type="entry name" value="TYPE II_IV SECRETION SYSTEM ATPASE"/>
    <property type="match status" value="1"/>
</dbReference>
<gene>
    <name evidence="4" type="ORF">SAMN04488523_10537</name>
</gene>
<proteinExistence type="inferred from homology"/>
<dbReference type="SUPFAM" id="SSF52540">
    <property type="entry name" value="P-loop containing nucleoside triphosphate hydrolases"/>
    <property type="match status" value="1"/>
</dbReference>
<feature type="region of interest" description="Disordered" evidence="2">
    <location>
        <begin position="1"/>
        <end position="57"/>
    </location>
</feature>
<evidence type="ECO:0000259" key="3">
    <source>
        <dbReference type="Pfam" id="PF00437"/>
    </source>
</evidence>
<comment type="similarity">
    <text evidence="1">Belongs to the GSP E family.</text>
</comment>
<dbReference type="PANTHER" id="PTHR30486">
    <property type="entry name" value="TWITCHING MOTILITY PROTEIN PILT"/>
    <property type="match status" value="1"/>
</dbReference>
<accession>A0A1I1Y0C7</accession>
<feature type="compositionally biased region" description="Low complexity" evidence="2">
    <location>
        <begin position="7"/>
        <end position="54"/>
    </location>
</feature>
<sequence>MFRSFHSAPAAPAASQATPPVVPNETAPVMTAPAPVAEPAKSPTPATPTSAAQSEGTAAYSGLKSELHVLLLEQLNLAQLDKVSKAELRREIANLTATYMQEHGRHMSSADFQSLLDELLDEVLGLGPLEPLLADPTISDILVNGVNNVFIERNGLLERTYVQFRDERHLLRIIDKIVSSIGRRIDESQPWVDARLEDGSRVNAIIRPCAIDGPSLSIRKFSKTPLRMDKLLEHGALSKPAAQFLEAAVKGRMNILISGGTGSGKTTMLNALSAYIDPRHRMVTIEDAAELQLQQEHVVRLETRPSNAEGNGRITQRDLLINALRMRPDRIMVGEVRGPEAFDMLQAMNTGHDGSMTTIHANTARDAISRLEQMVTMIGGDFPMQAVRSQVAAGLQIVLQLNRLSDGKRKVTSISEIVGLEGDVVMMQDIFVFKKMGVDADGNVQGRMMATGVRPHCFESLMASGVPLATDAFSTFGQVA</sequence>
<dbReference type="GO" id="GO:0016887">
    <property type="term" value="F:ATP hydrolysis activity"/>
    <property type="evidence" value="ECO:0007669"/>
    <property type="project" value="InterPro"/>
</dbReference>
<dbReference type="InterPro" id="IPR027417">
    <property type="entry name" value="P-loop_NTPase"/>
</dbReference>
<dbReference type="InterPro" id="IPR001482">
    <property type="entry name" value="T2SS/T4SS_dom"/>
</dbReference>
<keyword evidence="5" id="KW-1185">Reference proteome</keyword>
<dbReference type="STRING" id="74348.SAMN04488523_10537"/>
<dbReference type="InterPro" id="IPR050921">
    <property type="entry name" value="T4SS_GSP_E_ATPase"/>
</dbReference>
<dbReference type="Proteomes" id="UP000198977">
    <property type="component" value="Unassembled WGS sequence"/>
</dbReference>
<dbReference type="Gene3D" id="3.40.50.300">
    <property type="entry name" value="P-loop containing nucleotide triphosphate hydrolases"/>
    <property type="match status" value="1"/>
</dbReference>
<reference evidence="4 5" key="1">
    <citation type="submission" date="2016-10" db="EMBL/GenBank/DDBJ databases">
        <authorList>
            <person name="de Groot N.N."/>
        </authorList>
    </citation>
    <scope>NUCLEOTIDE SEQUENCE [LARGE SCALE GENOMIC DNA]</scope>
    <source>
        <strain evidence="4 5">DSM 11443</strain>
    </source>
</reference>
<protein>
    <submittedName>
        <fullName evidence="4">Pilus assembly protein CpaF</fullName>
    </submittedName>
</protein>
<dbReference type="RefSeq" id="WP_245766299.1">
    <property type="nucleotide sequence ID" value="NZ_FOMW01000005.1"/>
</dbReference>
<evidence type="ECO:0000313" key="5">
    <source>
        <dbReference type="Proteomes" id="UP000198977"/>
    </source>
</evidence>
<organism evidence="4 5">
    <name type="scientific">Sulfitobacter brevis</name>
    <dbReference type="NCBI Taxonomy" id="74348"/>
    <lineage>
        <taxon>Bacteria</taxon>
        <taxon>Pseudomonadati</taxon>
        <taxon>Pseudomonadota</taxon>
        <taxon>Alphaproteobacteria</taxon>
        <taxon>Rhodobacterales</taxon>
        <taxon>Roseobacteraceae</taxon>
        <taxon>Sulfitobacter</taxon>
    </lineage>
</organism>